<proteinExistence type="predicted"/>
<comment type="caution">
    <text evidence="1">The sequence shown here is derived from an EMBL/GenBank/DDBJ whole genome shotgun (WGS) entry which is preliminary data.</text>
</comment>
<protein>
    <recommendedName>
        <fullName evidence="3">Secreted protein</fullName>
    </recommendedName>
</protein>
<dbReference type="EMBL" id="BAABJQ010000002">
    <property type="protein sequence ID" value="GAA5179520.1"/>
    <property type="molecule type" value="Genomic_DNA"/>
</dbReference>
<organism evidence="1 2">
    <name type="scientific">Rugosimonospora acidiphila</name>
    <dbReference type="NCBI Taxonomy" id="556531"/>
    <lineage>
        <taxon>Bacteria</taxon>
        <taxon>Bacillati</taxon>
        <taxon>Actinomycetota</taxon>
        <taxon>Actinomycetes</taxon>
        <taxon>Micromonosporales</taxon>
        <taxon>Micromonosporaceae</taxon>
        <taxon>Rugosimonospora</taxon>
    </lineage>
</organism>
<reference evidence="2" key="1">
    <citation type="journal article" date="2019" name="Int. J. Syst. Evol. Microbiol.">
        <title>The Global Catalogue of Microorganisms (GCM) 10K type strain sequencing project: providing services to taxonomists for standard genome sequencing and annotation.</title>
        <authorList>
            <consortium name="The Broad Institute Genomics Platform"/>
            <consortium name="The Broad Institute Genome Sequencing Center for Infectious Disease"/>
            <person name="Wu L."/>
            <person name="Ma J."/>
        </authorList>
    </citation>
    <scope>NUCLEOTIDE SEQUENCE [LARGE SCALE GENOMIC DNA]</scope>
    <source>
        <strain evidence="2">JCM 18304</strain>
    </source>
</reference>
<dbReference type="Proteomes" id="UP001501570">
    <property type="component" value="Unassembled WGS sequence"/>
</dbReference>
<evidence type="ECO:0008006" key="3">
    <source>
        <dbReference type="Google" id="ProtNLM"/>
    </source>
</evidence>
<keyword evidence="2" id="KW-1185">Reference proteome</keyword>
<gene>
    <name evidence="1" type="ORF">GCM10023322_09720</name>
</gene>
<name>A0ABP9RKI2_9ACTN</name>
<sequence>MSVGFTPEGLVVAAAIAARAPPTVAARTGARSGLWACACEAAPTGFPVVATGLADEAVAGTSTVAVATATIASTIFVRMHTPIIV</sequence>
<accession>A0ABP9RKI2</accession>
<evidence type="ECO:0000313" key="2">
    <source>
        <dbReference type="Proteomes" id="UP001501570"/>
    </source>
</evidence>
<evidence type="ECO:0000313" key="1">
    <source>
        <dbReference type="EMBL" id="GAA5179520.1"/>
    </source>
</evidence>